<dbReference type="EMBL" id="HBUE01085486">
    <property type="protein sequence ID" value="CAG6479502.1"/>
    <property type="molecule type" value="Transcribed_RNA"/>
</dbReference>
<keyword evidence="1" id="KW-0812">Transmembrane</keyword>
<dbReference type="EMBL" id="HBUE01316777">
    <property type="protein sequence ID" value="CAG6586129.1"/>
    <property type="molecule type" value="Transcribed_RNA"/>
</dbReference>
<dbReference type="AlphaFoldDB" id="A0A8D8FNP0"/>
<sequence>MNTFHLASLTQQYLLLLSKPFFNKNQCSYSYLTRVKTSHFLFSFRSQRRSKFAKEVDPSRLGVRSKVAHGLRDVLVRPVQAQVELVVGVDKVRLDVLLEIIERYVLDVDLAAHRAHLVQRVRLDLLLQNVDVLERRGLRFRCRRLDRSGGLWHFRQGKIFRTGFGCCQVLCGKVVTHFHSFIHHLGFGISFSVPAGLAGFLLKLQFP</sequence>
<accession>A0A8D8FNP0</accession>
<keyword evidence="1" id="KW-0472">Membrane</keyword>
<keyword evidence="1" id="KW-1133">Transmembrane helix</keyword>
<dbReference type="EMBL" id="HBUE01085485">
    <property type="protein sequence ID" value="CAG6479499.1"/>
    <property type="molecule type" value="Transcribed_RNA"/>
</dbReference>
<organism evidence="2">
    <name type="scientific">Culex pipiens</name>
    <name type="common">House mosquito</name>
    <dbReference type="NCBI Taxonomy" id="7175"/>
    <lineage>
        <taxon>Eukaryota</taxon>
        <taxon>Metazoa</taxon>
        <taxon>Ecdysozoa</taxon>
        <taxon>Arthropoda</taxon>
        <taxon>Hexapoda</taxon>
        <taxon>Insecta</taxon>
        <taxon>Pterygota</taxon>
        <taxon>Neoptera</taxon>
        <taxon>Endopterygota</taxon>
        <taxon>Diptera</taxon>
        <taxon>Nematocera</taxon>
        <taxon>Culicoidea</taxon>
        <taxon>Culicidae</taxon>
        <taxon>Culicinae</taxon>
        <taxon>Culicini</taxon>
        <taxon>Culex</taxon>
        <taxon>Culex</taxon>
    </lineage>
</organism>
<name>A0A8D8FNP0_CULPI</name>
<protein>
    <submittedName>
        <fullName evidence="2">(northern house mosquito) hypothetical protein</fullName>
    </submittedName>
</protein>
<dbReference type="EMBL" id="HBUE01210371">
    <property type="protein sequence ID" value="CAG6534226.1"/>
    <property type="molecule type" value="Transcribed_RNA"/>
</dbReference>
<dbReference type="EMBL" id="HBUE01210372">
    <property type="protein sequence ID" value="CAG6534228.1"/>
    <property type="molecule type" value="Transcribed_RNA"/>
</dbReference>
<evidence type="ECO:0000256" key="1">
    <source>
        <dbReference type="SAM" id="Phobius"/>
    </source>
</evidence>
<proteinExistence type="predicted"/>
<feature type="transmembrane region" description="Helical" evidence="1">
    <location>
        <begin position="181"/>
        <end position="202"/>
    </location>
</feature>
<dbReference type="EMBL" id="HBUE01316776">
    <property type="protein sequence ID" value="CAG6586127.1"/>
    <property type="molecule type" value="Transcribed_RNA"/>
</dbReference>
<reference evidence="2" key="1">
    <citation type="submission" date="2021-05" db="EMBL/GenBank/DDBJ databases">
        <authorList>
            <person name="Alioto T."/>
            <person name="Alioto T."/>
            <person name="Gomez Garrido J."/>
        </authorList>
    </citation>
    <scope>NUCLEOTIDE SEQUENCE</scope>
</reference>
<evidence type="ECO:0000313" key="2">
    <source>
        <dbReference type="EMBL" id="CAG6479502.1"/>
    </source>
</evidence>